<evidence type="ECO:0000259" key="4">
    <source>
        <dbReference type="SMART" id="SM00998"/>
    </source>
</evidence>
<evidence type="ECO:0000256" key="1">
    <source>
        <dbReference type="ARBA" id="ARBA00023239"/>
    </source>
</evidence>
<evidence type="ECO:0000313" key="6">
    <source>
        <dbReference type="Proteomes" id="UP000030652"/>
    </source>
</evidence>
<proteinExistence type="inferred from homology"/>
<dbReference type="EMBL" id="JRYO01000058">
    <property type="protein sequence ID" value="KHE93393.1"/>
    <property type="molecule type" value="Genomic_DNA"/>
</dbReference>
<dbReference type="GO" id="GO:0005829">
    <property type="term" value="C:cytosol"/>
    <property type="evidence" value="ECO:0007669"/>
    <property type="project" value="TreeGrafter"/>
</dbReference>
<feature type="domain" description="Adenylosuccinate lyase C-terminal" evidence="4">
    <location>
        <begin position="381"/>
        <end position="465"/>
    </location>
</feature>
<dbReference type="AlphaFoldDB" id="A0A0B0EQI5"/>
<comment type="similarity">
    <text evidence="3">Belongs to the lyase 1 family. Adenylosuccinate lyase subfamily.</text>
</comment>
<dbReference type="PRINTS" id="PR00145">
    <property type="entry name" value="ARGSUCLYASE"/>
</dbReference>
<dbReference type="GO" id="GO:0044208">
    <property type="term" value="P:'de novo' AMP biosynthetic process"/>
    <property type="evidence" value="ECO:0007669"/>
    <property type="project" value="UniProtKB-UniPathway"/>
</dbReference>
<dbReference type="InterPro" id="IPR004769">
    <property type="entry name" value="Pur_lyase"/>
</dbReference>
<evidence type="ECO:0000313" key="5">
    <source>
        <dbReference type="EMBL" id="KHE93393.1"/>
    </source>
</evidence>
<organism evidence="5 6">
    <name type="scientific">Candidatus Scalindua brodae</name>
    <dbReference type="NCBI Taxonomy" id="237368"/>
    <lineage>
        <taxon>Bacteria</taxon>
        <taxon>Pseudomonadati</taxon>
        <taxon>Planctomycetota</taxon>
        <taxon>Candidatus Brocadiia</taxon>
        <taxon>Candidatus Brocadiales</taxon>
        <taxon>Candidatus Scalinduaceae</taxon>
        <taxon>Candidatus Scalindua</taxon>
    </lineage>
</organism>
<dbReference type="Gene3D" id="1.10.40.30">
    <property type="entry name" value="Fumarase/aspartase (C-terminal domain)"/>
    <property type="match status" value="1"/>
</dbReference>
<dbReference type="Gene3D" id="1.10.275.60">
    <property type="match status" value="1"/>
</dbReference>
<comment type="catalytic activity">
    <reaction evidence="3">
        <text>N(6)-(1,2-dicarboxyethyl)-AMP = fumarate + AMP</text>
        <dbReference type="Rhea" id="RHEA:16853"/>
        <dbReference type="ChEBI" id="CHEBI:29806"/>
        <dbReference type="ChEBI" id="CHEBI:57567"/>
        <dbReference type="ChEBI" id="CHEBI:456215"/>
        <dbReference type="EC" id="4.3.2.2"/>
    </reaction>
</comment>
<gene>
    <name evidence="5" type="primary">purB</name>
    <name evidence="5" type="ORF">SCABRO_00819</name>
</gene>
<dbReference type="InterPro" id="IPR008948">
    <property type="entry name" value="L-Aspartase-like"/>
</dbReference>
<name>A0A0B0EQI5_9BACT</name>
<dbReference type="CDD" id="cd03302">
    <property type="entry name" value="Adenylsuccinate_lyase_2"/>
    <property type="match status" value="1"/>
</dbReference>
<dbReference type="GO" id="GO:0004018">
    <property type="term" value="F:N6-(1,2-dicarboxyethyl)AMP AMP-lyase (fumarate-forming) activity"/>
    <property type="evidence" value="ECO:0007669"/>
    <property type="project" value="UniProtKB-UniRule"/>
</dbReference>
<keyword evidence="1 3" id="KW-0456">Lyase</keyword>
<dbReference type="PRINTS" id="PR00149">
    <property type="entry name" value="FUMRATELYASE"/>
</dbReference>
<dbReference type="PROSITE" id="PS00163">
    <property type="entry name" value="FUMARATE_LYASES"/>
    <property type="match status" value="1"/>
</dbReference>
<dbReference type="PANTHER" id="PTHR43172">
    <property type="entry name" value="ADENYLOSUCCINATE LYASE"/>
    <property type="match status" value="1"/>
</dbReference>
<dbReference type="SMART" id="SM00998">
    <property type="entry name" value="ADSL_C"/>
    <property type="match status" value="1"/>
</dbReference>
<dbReference type="SUPFAM" id="SSF48557">
    <property type="entry name" value="L-aspartase-like"/>
    <property type="match status" value="1"/>
</dbReference>
<dbReference type="GO" id="GO:0006189">
    <property type="term" value="P:'de novo' IMP biosynthetic process"/>
    <property type="evidence" value="ECO:0007669"/>
    <property type="project" value="UniProtKB-UniPathway"/>
</dbReference>
<dbReference type="InterPro" id="IPR000362">
    <property type="entry name" value="Fumarate_lyase_fam"/>
</dbReference>
<dbReference type="InterPro" id="IPR022761">
    <property type="entry name" value="Fumarate_lyase_N"/>
</dbReference>
<comment type="catalytic activity">
    <reaction evidence="3">
        <text>(2S)-2-[5-amino-1-(5-phospho-beta-D-ribosyl)imidazole-4-carboxamido]succinate = 5-amino-1-(5-phospho-beta-D-ribosyl)imidazole-4-carboxamide + fumarate</text>
        <dbReference type="Rhea" id="RHEA:23920"/>
        <dbReference type="ChEBI" id="CHEBI:29806"/>
        <dbReference type="ChEBI" id="CHEBI:58443"/>
        <dbReference type="ChEBI" id="CHEBI:58475"/>
        <dbReference type="EC" id="4.3.2.2"/>
    </reaction>
</comment>
<dbReference type="Gene3D" id="1.20.200.10">
    <property type="entry name" value="Fumarase/aspartase (Central domain)"/>
    <property type="match status" value="1"/>
</dbReference>
<dbReference type="UniPathway" id="UPA00074">
    <property type="reaction ID" value="UER00132"/>
</dbReference>
<dbReference type="Proteomes" id="UP000030652">
    <property type="component" value="Unassembled WGS sequence"/>
</dbReference>
<dbReference type="PANTHER" id="PTHR43172:SF1">
    <property type="entry name" value="ADENYLOSUCCINATE LYASE"/>
    <property type="match status" value="1"/>
</dbReference>
<comment type="pathway">
    <text evidence="3">Purine metabolism; AMP biosynthesis via de novo pathway; AMP from IMP: step 2/2.</text>
</comment>
<evidence type="ECO:0000256" key="2">
    <source>
        <dbReference type="NCBIfam" id="TIGR00928"/>
    </source>
</evidence>
<keyword evidence="3" id="KW-0658">Purine biosynthesis</keyword>
<accession>A0A0B0EQI5</accession>
<dbReference type="EC" id="4.3.2.2" evidence="2 3"/>
<sequence>MKKQRNKPISKKYDSYQSPLAERYASEEMSYNFSDQLKYSTWRKLWIALAETEKALGIKAISRKQIDEMKKFQDDINFDAARKHELRVKHDVMAHVHAFGDQCPTASPIIHLGATSAFVQDNADLILMKNGMNILLKKLVNIVDALVVFAKEYKDLITLGYTHYQPAQLTTVGKRACLWMQDFIIDIEDLENRIENLRFRGAKGTIGTQNSFMALFNRDEKKVKQLDRQVSKKMGFEKILPVAGQVYTRKLDSQISDVLSGIAQSAHKFSNDLRLLHNLKEIEEPFGKKQIGSSAMPYKRNPMRCERVASLARYIICNGLNTDLTSSVQWFERTLDDSANRRLVLPEMFLATDAMLDIVLGVVRDLSVYPKVIEKRVNEELPFLASESILMEAVKAGGNRQGLHEKIRKYSMETITLIKEEGADNDFIERVKKDEDFAIIKERLDDILKPKNFIGRAPNQVTEYISEVARPLLGKFKKLLGVNTEFKV</sequence>
<dbReference type="Pfam" id="PF10397">
    <property type="entry name" value="ADSL_C"/>
    <property type="match status" value="1"/>
</dbReference>
<dbReference type="eggNOG" id="COG0015">
    <property type="taxonomic scope" value="Bacteria"/>
</dbReference>
<dbReference type="GO" id="GO:0070626">
    <property type="term" value="F:(S)-2-(5-amino-1-(5-phospho-D-ribosyl)imidazole-4-carboxamido) succinate lyase (fumarate-forming) activity"/>
    <property type="evidence" value="ECO:0007669"/>
    <property type="project" value="TreeGrafter"/>
</dbReference>
<reference evidence="5 6" key="1">
    <citation type="submission" date="2014-10" db="EMBL/GenBank/DDBJ databases">
        <title>Draft genome of anammox bacterium scalindua brodae, obtained using differential coverage binning of sequence data from two enrichment reactors.</title>
        <authorList>
            <person name="Speth D.R."/>
            <person name="Russ L."/>
            <person name="Kartal B."/>
            <person name="Op den Camp H.J."/>
            <person name="Dutilh B.E."/>
            <person name="Jetten M.S."/>
        </authorList>
    </citation>
    <scope>NUCLEOTIDE SEQUENCE [LARGE SCALE GENOMIC DNA]</scope>
    <source>
        <strain evidence="5">RU1</strain>
    </source>
</reference>
<dbReference type="NCBIfam" id="TIGR00928">
    <property type="entry name" value="purB"/>
    <property type="match status" value="1"/>
</dbReference>
<comment type="caution">
    <text evidence="5">The sequence shown here is derived from an EMBL/GenBank/DDBJ whole genome shotgun (WGS) entry which is preliminary data.</text>
</comment>
<dbReference type="InterPro" id="IPR019468">
    <property type="entry name" value="AdenyloSucc_lyase_C"/>
</dbReference>
<dbReference type="InterPro" id="IPR020557">
    <property type="entry name" value="Fumarate_lyase_CS"/>
</dbReference>
<dbReference type="UniPathway" id="UPA00075">
    <property type="reaction ID" value="UER00336"/>
</dbReference>
<protein>
    <recommendedName>
        <fullName evidence="2 3">Adenylosuccinate lyase</fullName>
        <shortName evidence="3">ASL</shortName>
        <ecNumber evidence="2 3">4.3.2.2</ecNumber>
    </recommendedName>
    <alternativeName>
        <fullName evidence="3">Adenylosuccinase</fullName>
    </alternativeName>
</protein>
<evidence type="ECO:0000256" key="3">
    <source>
        <dbReference type="RuleBase" id="RU361172"/>
    </source>
</evidence>
<dbReference type="Pfam" id="PF00206">
    <property type="entry name" value="Lyase_1"/>
    <property type="match status" value="1"/>
</dbReference>
<dbReference type="PATRIC" id="fig|237368.3.peg.890"/>
<comment type="pathway">
    <text evidence="3">Purine metabolism; IMP biosynthesis via de novo pathway; 5-amino-1-(5-phospho-D-ribosyl)imidazole-4-carboxamide from 5-amino-1-(5-phospho-D-ribosyl)imidazole-4-carboxylate: step 2/2.</text>
</comment>